<protein>
    <recommendedName>
        <fullName evidence="7">GrpE protein homolog</fullName>
    </recommendedName>
</protein>
<feature type="chain" id="PRO_5045906047" description="GrpE protein homolog" evidence="4">
    <location>
        <begin position="19"/>
        <end position="343"/>
    </location>
</feature>
<organism evidence="5 6">
    <name type="scientific">Tetraparma gracilis</name>
    <dbReference type="NCBI Taxonomy" id="2962635"/>
    <lineage>
        <taxon>Eukaryota</taxon>
        <taxon>Sar</taxon>
        <taxon>Stramenopiles</taxon>
        <taxon>Ochrophyta</taxon>
        <taxon>Bolidophyceae</taxon>
        <taxon>Parmales</taxon>
        <taxon>Triparmaceae</taxon>
        <taxon>Tetraparma</taxon>
    </lineage>
</organism>
<sequence>MRLLLLPLLLSLLPPSLPFLLPPSPPPANPAAGPAAGRLVRAPAAFRTRPSLALPARKKKAAPSPPTAKAAAPAAPAAPAAAPADEAPAADEAQAEVVSELPDSLSAEANATAANATAPPPEDPEVTSLKADISKLNADLAALQLQASSLRSQSQRYSKDGYVRLAAEVDNFKKAAAGRGREAEARESAGVVGKIMEVYEELDEVGVRYLGGDPEGSEARVARSYDALKANLMAKLRGLGLREFHAAVGEKRDAGRHDVIEGGGGGEFCTEVKEGCVKREVGEGWELGGEVVRRAKVVLSKGAEKVEEEEVEEEAEEQAEEGQAEEQAEEEQAEEEQEAAEQA</sequence>
<evidence type="ECO:0000313" key="5">
    <source>
        <dbReference type="EMBL" id="GMI23571.1"/>
    </source>
</evidence>
<dbReference type="EMBL" id="BRYB01001338">
    <property type="protein sequence ID" value="GMI23571.1"/>
    <property type="molecule type" value="Genomic_DNA"/>
</dbReference>
<dbReference type="Gene3D" id="2.30.22.10">
    <property type="entry name" value="Head domain of nucleotide exchange factor GrpE"/>
    <property type="match status" value="1"/>
</dbReference>
<keyword evidence="2" id="KW-0143">Chaperone</keyword>
<evidence type="ECO:0000256" key="1">
    <source>
        <dbReference type="ARBA" id="ARBA00009054"/>
    </source>
</evidence>
<feature type="region of interest" description="Disordered" evidence="3">
    <location>
        <begin position="48"/>
        <end position="100"/>
    </location>
</feature>
<feature type="compositionally biased region" description="Acidic residues" evidence="3">
    <location>
        <begin position="306"/>
        <end position="343"/>
    </location>
</feature>
<evidence type="ECO:0000256" key="4">
    <source>
        <dbReference type="SAM" id="SignalP"/>
    </source>
</evidence>
<gene>
    <name evidence="5" type="ORF">TeGR_g2488</name>
</gene>
<keyword evidence="6" id="KW-1185">Reference proteome</keyword>
<name>A0ABQ6MD32_9STRA</name>
<keyword evidence="4" id="KW-0732">Signal</keyword>
<feature type="compositionally biased region" description="Low complexity" evidence="3">
    <location>
        <begin position="67"/>
        <end position="92"/>
    </location>
</feature>
<evidence type="ECO:0000313" key="6">
    <source>
        <dbReference type="Proteomes" id="UP001165060"/>
    </source>
</evidence>
<feature type="signal peptide" evidence="4">
    <location>
        <begin position="1"/>
        <end position="18"/>
    </location>
</feature>
<dbReference type="InterPro" id="IPR009012">
    <property type="entry name" value="GrpE_head"/>
</dbReference>
<comment type="caution">
    <text evidence="5">The sequence shown here is derived from an EMBL/GenBank/DDBJ whole genome shotgun (WGS) entry which is preliminary data.</text>
</comment>
<feature type="region of interest" description="Disordered" evidence="3">
    <location>
        <begin position="108"/>
        <end position="127"/>
    </location>
</feature>
<proteinExistence type="inferred from homology"/>
<evidence type="ECO:0000256" key="3">
    <source>
        <dbReference type="SAM" id="MobiDB-lite"/>
    </source>
</evidence>
<dbReference type="Gene3D" id="3.90.20.20">
    <property type="match status" value="1"/>
</dbReference>
<dbReference type="InterPro" id="IPR000740">
    <property type="entry name" value="GrpE"/>
</dbReference>
<evidence type="ECO:0008006" key="7">
    <source>
        <dbReference type="Google" id="ProtNLM"/>
    </source>
</evidence>
<dbReference type="InterPro" id="IPR013805">
    <property type="entry name" value="GrpE_CC"/>
</dbReference>
<feature type="compositionally biased region" description="Low complexity" evidence="3">
    <location>
        <begin position="108"/>
        <end position="117"/>
    </location>
</feature>
<reference evidence="5 6" key="1">
    <citation type="journal article" date="2023" name="Commun. Biol.">
        <title>Genome analysis of Parmales, the sister group of diatoms, reveals the evolutionary specialization of diatoms from phago-mixotrophs to photoautotrophs.</title>
        <authorList>
            <person name="Ban H."/>
            <person name="Sato S."/>
            <person name="Yoshikawa S."/>
            <person name="Yamada K."/>
            <person name="Nakamura Y."/>
            <person name="Ichinomiya M."/>
            <person name="Sato N."/>
            <person name="Blanc-Mathieu R."/>
            <person name="Endo H."/>
            <person name="Kuwata A."/>
            <person name="Ogata H."/>
        </authorList>
    </citation>
    <scope>NUCLEOTIDE SEQUENCE [LARGE SCALE GENOMIC DNA]</scope>
</reference>
<accession>A0ABQ6MD32</accession>
<comment type="similarity">
    <text evidence="1">Belongs to the GrpE family.</text>
</comment>
<dbReference type="Proteomes" id="UP001165060">
    <property type="component" value="Unassembled WGS sequence"/>
</dbReference>
<feature type="region of interest" description="Disordered" evidence="3">
    <location>
        <begin position="301"/>
        <end position="343"/>
    </location>
</feature>
<dbReference type="Pfam" id="PF01025">
    <property type="entry name" value="GrpE"/>
    <property type="match status" value="1"/>
</dbReference>
<evidence type="ECO:0000256" key="2">
    <source>
        <dbReference type="ARBA" id="ARBA00023186"/>
    </source>
</evidence>